<keyword evidence="4" id="KW-0597">Phosphoprotein</keyword>
<dbReference type="InterPro" id="IPR003660">
    <property type="entry name" value="HAMP_dom"/>
</dbReference>
<dbReference type="PROSITE" id="PS50885">
    <property type="entry name" value="HAMP"/>
    <property type="match status" value="1"/>
</dbReference>
<dbReference type="InterPro" id="IPR050428">
    <property type="entry name" value="TCS_sensor_his_kinase"/>
</dbReference>
<protein>
    <recommendedName>
        <fullName evidence="3">histidine kinase</fullName>
        <ecNumber evidence="3">2.7.13.3</ecNumber>
    </recommendedName>
</protein>
<evidence type="ECO:0000256" key="5">
    <source>
        <dbReference type="ARBA" id="ARBA00022679"/>
    </source>
</evidence>
<dbReference type="PROSITE" id="PS50109">
    <property type="entry name" value="HIS_KIN"/>
    <property type="match status" value="1"/>
</dbReference>
<keyword evidence="14" id="KW-0547">Nucleotide-binding</keyword>
<gene>
    <name evidence="14" type="ORF">ACFSX5_14675</name>
</gene>
<evidence type="ECO:0000313" key="14">
    <source>
        <dbReference type="EMBL" id="MFD2649030.1"/>
    </source>
</evidence>
<feature type="transmembrane region" description="Helical" evidence="11">
    <location>
        <begin position="165"/>
        <end position="187"/>
    </location>
</feature>
<dbReference type="InterPro" id="IPR036890">
    <property type="entry name" value="HATPase_C_sf"/>
</dbReference>
<feature type="domain" description="HAMP" evidence="13">
    <location>
        <begin position="190"/>
        <end position="243"/>
    </location>
</feature>
<dbReference type="InterPro" id="IPR036097">
    <property type="entry name" value="HisK_dim/P_sf"/>
</dbReference>
<keyword evidence="9" id="KW-0902">Two-component regulatory system</keyword>
<evidence type="ECO:0000256" key="3">
    <source>
        <dbReference type="ARBA" id="ARBA00012438"/>
    </source>
</evidence>
<dbReference type="Pfam" id="PF00512">
    <property type="entry name" value="HisKA"/>
    <property type="match status" value="1"/>
</dbReference>
<dbReference type="EMBL" id="JBHUNP010000001">
    <property type="protein sequence ID" value="MFD2649030.1"/>
    <property type="molecule type" value="Genomic_DNA"/>
</dbReference>
<evidence type="ECO:0000256" key="7">
    <source>
        <dbReference type="ARBA" id="ARBA00022777"/>
    </source>
</evidence>
<evidence type="ECO:0000256" key="9">
    <source>
        <dbReference type="ARBA" id="ARBA00023012"/>
    </source>
</evidence>
<evidence type="ECO:0000256" key="4">
    <source>
        <dbReference type="ARBA" id="ARBA00022553"/>
    </source>
</evidence>
<dbReference type="CDD" id="cd00082">
    <property type="entry name" value="HisKA"/>
    <property type="match status" value="1"/>
</dbReference>
<evidence type="ECO:0000256" key="1">
    <source>
        <dbReference type="ARBA" id="ARBA00000085"/>
    </source>
</evidence>
<name>A0ABW5QMS1_9HYPH</name>
<dbReference type="Pfam" id="PF00672">
    <property type="entry name" value="HAMP"/>
    <property type="match status" value="1"/>
</dbReference>
<dbReference type="Pfam" id="PF02518">
    <property type="entry name" value="HATPase_c"/>
    <property type="match status" value="1"/>
</dbReference>
<evidence type="ECO:0000256" key="6">
    <source>
        <dbReference type="ARBA" id="ARBA00022692"/>
    </source>
</evidence>
<sequence>MNRFVQLWRTSTVRLTATFILIFSIFAILLLAFIGWQSSLQLQRQQANDIDGEVRVLQRIVANQGIRAMAFALDRISRSPGPGVYYLGDATGQYLIGNVTDVPPEVLIEPGIYSFDYERANGLPMGTDGRPPRSGYAVVRSVELPNGMRLVVGRDVVERRGFSAIIVQSFFVGAIGIILFSLVAGGVTARRVLKRIDTIRDTSTKIMSGNLSERVPVTRRNDEFDGLATNLNAMLDRIEQLLQGLKEVTDNVAHDLKTPLTRLRNQAESALRDGASDEARREALETTIAESDRLIRTFNALLMIARAEAGAPSGALTDVDISAVVADMAELYGPVAEDEGITLETHVEPGVHLRANRELIGQAMVNLLENAVKYASPPDGSGGRITVGLRRIDGRVLVEVGDNGPGIPEPDRKRVLDRFVRLEASRSEPGSGLGLSLVDAVTRLHGGSFRIEDNAPGVRAVIDLPV</sequence>
<dbReference type="GO" id="GO:0005524">
    <property type="term" value="F:ATP binding"/>
    <property type="evidence" value="ECO:0007669"/>
    <property type="project" value="UniProtKB-KW"/>
</dbReference>
<keyword evidence="7" id="KW-0418">Kinase</keyword>
<reference evidence="15" key="1">
    <citation type="journal article" date="2019" name="Int. J. Syst. Evol. Microbiol.">
        <title>The Global Catalogue of Microorganisms (GCM) 10K type strain sequencing project: providing services to taxonomists for standard genome sequencing and annotation.</title>
        <authorList>
            <consortium name="The Broad Institute Genomics Platform"/>
            <consortium name="The Broad Institute Genome Sequencing Center for Infectious Disease"/>
            <person name="Wu L."/>
            <person name="Ma J."/>
        </authorList>
    </citation>
    <scope>NUCLEOTIDE SEQUENCE [LARGE SCALE GENOMIC DNA]</scope>
    <source>
        <strain evidence="15">CCM 7427</strain>
    </source>
</reference>
<dbReference type="SUPFAM" id="SSF47384">
    <property type="entry name" value="Homodimeric domain of signal transducing histidine kinase"/>
    <property type="match status" value="1"/>
</dbReference>
<dbReference type="SMART" id="SM00304">
    <property type="entry name" value="HAMP"/>
    <property type="match status" value="1"/>
</dbReference>
<dbReference type="PRINTS" id="PR00344">
    <property type="entry name" value="BCTRLSENSOR"/>
</dbReference>
<keyword evidence="15" id="KW-1185">Reference proteome</keyword>
<comment type="caution">
    <text evidence="14">The sequence shown here is derived from an EMBL/GenBank/DDBJ whole genome shotgun (WGS) entry which is preliminary data.</text>
</comment>
<organism evidence="14 15">
    <name type="scientific">Devosia albogilva</name>
    <dbReference type="NCBI Taxonomy" id="429726"/>
    <lineage>
        <taxon>Bacteria</taxon>
        <taxon>Pseudomonadati</taxon>
        <taxon>Pseudomonadota</taxon>
        <taxon>Alphaproteobacteria</taxon>
        <taxon>Hyphomicrobiales</taxon>
        <taxon>Devosiaceae</taxon>
        <taxon>Devosia</taxon>
    </lineage>
</organism>
<dbReference type="SMART" id="SM00388">
    <property type="entry name" value="HisKA"/>
    <property type="match status" value="1"/>
</dbReference>
<dbReference type="InterPro" id="IPR004358">
    <property type="entry name" value="Sig_transdc_His_kin-like_C"/>
</dbReference>
<dbReference type="PANTHER" id="PTHR45436">
    <property type="entry name" value="SENSOR HISTIDINE KINASE YKOH"/>
    <property type="match status" value="1"/>
</dbReference>
<feature type="domain" description="Histidine kinase" evidence="12">
    <location>
        <begin position="251"/>
        <end position="466"/>
    </location>
</feature>
<keyword evidence="10 11" id="KW-0472">Membrane</keyword>
<keyword evidence="8 11" id="KW-1133">Transmembrane helix</keyword>
<dbReference type="CDD" id="cd00075">
    <property type="entry name" value="HATPase"/>
    <property type="match status" value="1"/>
</dbReference>
<evidence type="ECO:0000256" key="2">
    <source>
        <dbReference type="ARBA" id="ARBA00004370"/>
    </source>
</evidence>
<keyword evidence="5" id="KW-0808">Transferase</keyword>
<evidence type="ECO:0000259" key="12">
    <source>
        <dbReference type="PROSITE" id="PS50109"/>
    </source>
</evidence>
<dbReference type="SMART" id="SM00387">
    <property type="entry name" value="HATPase_c"/>
    <property type="match status" value="1"/>
</dbReference>
<dbReference type="RefSeq" id="WP_386834434.1">
    <property type="nucleotide sequence ID" value="NZ_JBHUNP010000001.1"/>
</dbReference>
<comment type="subcellular location">
    <subcellularLocation>
        <location evidence="2">Membrane</location>
    </subcellularLocation>
</comment>
<dbReference type="Gene3D" id="3.30.565.10">
    <property type="entry name" value="Histidine kinase-like ATPase, C-terminal domain"/>
    <property type="match status" value="1"/>
</dbReference>
<dbReference type="PANTHER" id="PTHR45436:SF8">
    <property type="entry name" value="HISTIDINE KINASE"/>
    <property type="match status" value="1"/>
</dbReference>
<dbReference type="CDD" id="cd06225">
    <property type="entry name" value="HAMP"/>
    <property type="match status" value="1"/>
</dbReference>
<proteinExistence type="predicted"/>
<evidence type="ECO:0000259" key="13">
    <source>
        <dbReference type="PROSITE" id="PS50885"/>
    </source>
</evidence>
<evidence type="ECO:0000256" key="11">
    <source>
        <dbReference type="SAM" id="Phobius"/>
    </source>
</evidence>
<dbReference type="InterPro" id="IPR003661">
    <property type="entry name" value="HisK_dim/P_dom"/>
</dbReference>
<dbReference type="Gene3D" id="1.10.287.130">
    <property type="match status" value="1"/>
</dbReference>
<feature type="transmembrane region" description="Helical" evidence="11">
    <location>
        <begin position="12"/>
        <end position="36"/>
    </location>
</feature>
<evidence type="ECO:0000313" key="15">
    <source>
        <dbReference type="Proteomes" id="UP001597521"/>
    </source>
</evidence>
<dbReference type="InterPro" id="IPR005467">
    <property type="entry name" value="His_kinase_dom"/>
</dbReference>
<dbReference type="Gene3D" id="6.10.340.10">
    <property type="match status" value="1"/>
</dbReference>
<accession>A0ABW5QMS1</accession>
<keyword evidence="14" id="KW-0067">ATP-binding</keyword>
<evidence type="ECO:0000256" key="8">
    <source>
        <dbReference type="ARBA" id="ARBA00022989"/>
    </source>
</evidence>
<dbReference type="EC" id="2.7.13.3" evidence="3"/>
<dbReference type="SUPFAM" id="SSF158472">
    <property type="entry name" value="HAMP domain-like"/>
    <property type="match status" value="1"/>
</dbReference>
<dbReference type="InterPro" id="IPR003594">
    <property type="entry name" value="HATPase_dom"/>
</dbReference>
<dbReference type="SUPFAM" id="SSF55874">
    <property type="entry name" value="ATPase domain of HSP90 chaperone/DNA topoisomerase II/histidine kinase"/>
    <property type="match status" value="1"/>
</dbReference>
<comment type="catalytic activity">
    <reaction evidence="1">
        <text>ATP + protein L-histidine = ADP + protein N-phospho-L-histidine.</text>
        <dbReference type="EC" id="2.7.13.3"/>
    </reaction>
</comment>
<dbReference type="Proteomes" id="UP001597521">
    <property type="component" value="Unassembled WGS sequence"/>
</dbReference>
<keyword evidence="6 11" id="KW-0812">Transmembrane</keyword>
<evidence type="ECO:0000256" key="10">
    <source>
        <dbReference type="ARBA" id="ARBA00023136"/>
    </source>
</evidence>